<proteinExistence type="inferred from homology"/>
<evidence type="ECO:0000256" key="2">
    <source>
        <dbReference type="ARBA" id="ARBA00008642"/>
    </source>
</evidence>
<protein>
    <submittedName>
        <fullName evidence="12">3-oxoacyl-ACP synthase</fullName>
    </submittedName>
</protein>
<evidence type="ECO:0000313" key="12">
    <source>
        <dbReference type="EMBL" id="BAV55996.1"/>
    </source>
</evidence>
<dbReference type="SUPFAM" id="SSF53901">
    <property type="entry name" value="Thiolase-like"/>
    <property type="match status" value="1"/>
</dbReference>
<keyword evidence="3" id="KW-0963">Cytoplasm</keyword>
<dbReference type="InterPro" id="IPR016039">
    <property type="entry name" value="Thiolase-like"/>
</dbReference>
<dbReference type="EMBL" id="LC095592">
    <property type="protein sequence ID" value="BAV55996.1"/>
    <property type="molecule type" value="Genomic_DNA"/>
</dbReference>
<dbReference type="Pfam" id="PF08541">
    <property type="entry name" value="ACP_syn_III_C"/>
    <property type="match status" value="1"/>
</dbReference>
<evidence type="ECO:0000256" key="5">
    <source>
        <dbReference type="ARBA" id="ARBA00022679"/>
    </source>
</evidence>
<dbReference type="InterPro" id="IPR013751">
    <property type="entry name" value="ACP_syn_III_N"/>
</dbReference>
<dbReference type="Pfam" id="PF08545">
    <property type="entry name" value="ACP_syn_III"/>
    <property type="match status" value="1"/>
</dbReference>
<dbReference type="CDD" id="cd00830">
    <property type="entry name" value="KAS_III"/>
    <property type="match status" value="1"/>
</dbReference>
<dbReference type="AlphaFoldDB" id="A0A1B4Z9A2"/>
<keyword evidence="8" id="KW-0275">Fatty acid biosynthesis</keyword>
<gene>
    <name evidence="12" type="primary">flvE2</name>
</gene>
<dbReference type="InterPro" id="IPR013747">
    <property type="entry name" value="ACP_syn_III_C"/>
</dbReference>
<name>A0A1B4Z9A2_9ACTN</name>
<keyword evidence="9" id="KW-0012">Acyltransferase</keyword>
<keyword evidence="6" id="KW-0276">Fatty acid metabolism</keyword>
<dbReference type="InterPro" id="IPR004655">
    <property type="entry name" value="FabH"/>
</dbReference>
<sequence length="356" mass="37242">MSGSRRVASRCDWSVLAVAKQSTGILGTGSYLPKEEVANEEVAAKAGVTAEWIQRKTQISSRRYAAPDEATSDLAVRAARNALSQARVDVSQIGYIIVATSTGDSPQPPTSYLVQDSLGGHGAACFDINVVCSGFVYGLALAHSLVRLRPDTCALVVGADVYSRILDVTDRRTAVLFGDGAGAAVVGPVPERSGIIGFDLSSDGAASQLIRVKAGGSRLPASHETVAAGDHYFRMDGRGVTNYVMEHVPHVLRSLLGRAGFGPHQVDVFVPHQANGVLLTELIQRSGLTGARTPRTLERYGNVGSASVPVALDEANRSGLIKDGDLVLLAGFGGGMSIGACLLHWSAPTVPVSREA</sequence>
<evidence type="ECO:0000256" key="6">
    <source>
        <dbReference type="ARBA" id="ARBA00022832"/>
    </source>
</evidence>
<dbReference type="PANTHER" id="PTHR34069:SF2">
    <property type="entry name" value="BETA-KETOACYL-[ACYL-CARRIER-PROTEIN] SYNTHASE III"/>
    <property type="match status" value="1"/>
</dbReference>
<dbReference type="GO" id="GO:0044550">
    <property type="term" value="P:secondary metabolite biosynthetic process"/>
    <property type="evidence" value="ECO:0007669"/>
    <property type="project" value="TreeGrafter"/>
</dbReference>
<feature type="domain" description="Beta-ketoacyl-[acyl-carrier-protein] synthase III C-terminal" evidence="10">
    <location>
        <begin position="257"/>
        <end position="345"/>
    </location>
</feature>
<dbReference type="GO" id="GO:0004315">
    <property type="term" value="F:3-oxoacyl-[acyl-carrier-protein] synthase activity"/>
    <property type="evidence" value="ECO:0007669"/>
    <property type="project" value="InterPro"/>
</dbReference>
<evidence type="ECO:0000259" key="11">
    <source>
        <dbReference type="Pfam" id="PF08545"/>
    </source>
</evidence>
<dbReference type="GO" id="GO:0006633">
    <property type="term" value="P:fatty acid biosynthetic process"/>
    <property type="evidence" value="ECO:0007669"/>
    <property type="project" value="UniProtKB-KW"/>
</dbReference>
<keyword evidence="5" id="KW-0808">Transferase</keyword>
<evidence type="ECO:0000256" key="3">
    <source>
        <dbReference type="ARBA" id="ARBA00022490"/>
    </source>
</evidence>
<organism evidence="12">
    <name type="scientific">Actinomadura fulva subsp. indica</name>
    <dbReference type="NCBI Taxonomy" id="1752060"/>
    <lineage>
        <taxon>Bacteria</taxon>
        <taxon>Bacillati</taxon>
        <taxon>Actinomycetota</taxon>
        <taxon>Actinomycetes</taxon>
        <taxon>Streptosporangiales</taxon>
        <taxon>Thermomonosporaceae</taxon>
        <taxon>Actinomadura</taxon>
    </lineage>
</organism>
<evidence type="ECO:0000256" key="1">
    <source>
        <dbReference type="ARBA" id="ARBA00005189"/>
    </source>
</evidence>
<keyword evidence="7" id="KW-0443">Lipid metabolism</keyword>
<dbReference type="NCBIfam" id="TIGR00747">
    <property type="entry name" value="fabH"/>
    <property type="match status" value="1"/>
</dbReference>
<evidence type="ECO:0000256" key="4">
    <source>
        <dbReference type="ARBA" id="ARBA00022516"/>
    </source>
</evidence>
<keyword evidence="4" id="KW-0444">Lipid biosynthesis</keyword>
<dbReference type="Gene3D" id="3.40.47.10">
    <property type="match status" value="1"/>
</dbReference>
<evidence type="ECO:0000259" key="10">
    <source>
        <dbReference type="Pfam" id="PF08541"/>
    </source>
</evidence>
<reference evidence="12" key="1">
    <citation type="journal article" date="2016" name="Biosci. Biotechnol. Biochem.">
        <title>Identification of the Fluvirucin B2 (Sch 38518) Biosynthetic Gene Cluster from Actinomadura fulva subsp. indica ATCC 53714: substrate Specificity of the ?-Amino Acid Selective Adenylating Enzyme FlvN.</title>
        <authorList>
            <person name="Miyanaga A."/>
            <person name="Hayakawa Y."/>
            <person name="Numakura M."/>
            <person name="Hashimoto J."/>
            <person name="Teruya K."/>
            <person name="Hirano T."/>
            <person name="Shin-ya K."/>
            <person name="Kudo F."/>
            <person name="Eguchi T."/>
        </authorList>
    </citation>
    <scope>NUCLEOTIDE SEQUENCE</scope>
    <source>
        <strain evidence="12">ATCC 53714</strain>
    </source>
</reference>
<feature type="domain" description="Beta-ketoacyl-[acyl-carrier-protein] synthase III N-terminal" evidence="11">
    <location>
        <begin position="126"/>
        <end position="204"/>
    </location>
</feature>
<evidence type="ECO:0000256" key="8">
    <source>
        <dbReference type="ARBA" id="ARBA00023160"/>
    </source>
</evidence>
<evidence type="ECO:0000256" key="9">
    <source>
        <dbReference type="ARBA" id="ARBA00023315"/>
    </source>
</evidence>
<accession>A0A1B4Z9A2</accession>
<dbReference type="NCBIfam" id="NF006829">
    <property type="entry name" value="PRK09352.1"/>
    <property type="match status" value="1"/>
</dbReference>
<comment type="similarity">
    <text evidence="2">Belongs to the thiolase-like superfamily. FabH family.</text>
</comment>
<evidence type="ECO:0000256" key="7">
    <source>
        <dbReference type="ARBA" id="ARBA00023098"/>
    </source>
</evidence>
<dbReference type="PANTHER" id="PTHR34069">
    <property type="entry name" value="3-OXOACYL-[ACYL-CARRIER-PROTEIN] SYNTHASE 3"/>
    <property type="match status" value="1"/>
</dbReference>
<comment type="pathway">
    <text evidence="1">Lipid metabolism.</text>
</comment>